<dbReference type="AlphaFoldDB" id="A0A5C6CER9"/>
<dbReference type="SUPFAM" id="SSF55729">
    <property type="entry name" value="Acyl-CoA N-acyltransferases (Nat)"/>
    <property type="match status" value="1"/>
</dbReference>
<keyword evidence="1 3" id="KW-0808">Transferase</keyword>
<dbReference type="InterPro" id="IPR016181">
    <property type="entry name" value="Acyl_CoA_acyltransferase"/>
</dbReference>
<keyword evidence="4" id="KW-1185">Reference proteome</keyword>
<accession>A0A5C6CER9</accession>
<reference evidence="3 4" key="1">
    <citation type="submission" date="2019-02" db="EMBL/GenBank/DDBJ databases">
        <title>Deep-cultivation of Planctomycetes and their phenomic and genomic characterization uncovers novel biology.</title>
        <authorList>
            <person name="Wiegand S."/>
            <person name="Jogler M."/>
            <person name="Boedeker C."/>
            <person name="Pinto D."/>
            <person name="Vollmers J."/>
            <person name="Rivas-Marin E."/>
            <person name="Kohn T."/>
            <person name="Peeters S.H."/>
            <person name="Heuer A."/>
            <person name="Rast P."/>
            <person name="Oberbeckmann S."/>
            <person name="Bunk B."/>
            <person name="Jeske O."/>
            <person name="Meyerdierks A."/>
            <person name="Storesund J.E."/>
            <person name="Kallscheuer N."/>
            <person name="Luecker S."/>
            <person name="Lage O.M."/>
            <person name="Pohl T."/>
            <person name="Merkel B.J."/>
            <person name="Hornburger P."/>
            <person name="Mueller R.-W."/>
            <person name="Bruemmer F."/>
            <person name="Labrenz M."/>
            <person name="Spormann A.M."/>
            <person name="Op Den Camp H."/>
            <person name="Overmann J."/>
            <person name="Amann R."/>
            <person name="Jetten M.S.M."/>
            <person name="Mascher T."/>
            <person name="Medema M.H."/>
            <person name="Devos D.P."/>
            <person name="Kaster A.-K."/>
            <person name="Ovreas L."/>
            <person name="Rohde M."/>
            <person name="Galperin M.Y."/>
            <person name="Jogler C."/>
        </authorList>
    </citation>
    <scope>NUCLEOTIDE SEQUENCE [LARGE SCALE GENOMIC DNA]</scope>
    <source>
        <strain evidence="3 4">Pla144</strain>
    </source>
</reference>
<dbReference type="Pfam" id="PF13673">
    <property type="entry name" value="Acetyltransf_10"/>
    <property type="match status" value="1"/>
</dbReference>
<feature type="domain" description="N-acetyltransferase" evidence="2">
    <location>
        <begin position="7"/>
        <end position="145"/>
    </location>
</feature>
<dbReference type="PROSITE" id="PS51186">
    <property type="entry name" value="GNAT"/>
    <property type="match status" value="1"/>
</dbReference>
<dbReference type="InterPro" id="IPR050769">
    <property type="entry name" value="NAT_camello-type"/>
</dbReference>
<dbReference type="Proteomes" id="UP000318437">
    <property type="component" value="Unassembled WGS sequence"/>
</dbReference>
<dbReference type="OrthoDB" id="9796171at2"/>
<evidence type="ECO:0000313" key="4">
    <source>
        <dbReference type="Proteomes" id="UP000318437"/>
    </source>
</evidence>
<protein>
    <submittedName>
        <fullName evidence="3">Acetyltransferase</fullName>
    </submittedName>
</protein>
<name>A0A5C6CER9_9BACT</name>
<evidence type="ECO:0000259" key="2">
    <source>
        <dbReference type="PROSITE" id="PS51186"/>
    </source>
</evidence>
<dbReference type="PANTHER" id="PTHR13947:SF37">
    <property type="entry name" value="LD18367P"/>
    <property type="match status" value="1"/>
</dbReference>
<evidence type="ECO:0000313" key="3">
    <source>
        <dbReference type="EMBL" id="TWU21921.1"/>
    </source>
</evidence>
<gene>
    <name evidence="3" type="ORF">Pla144_43880</name>
</gene>
<dbReference type="Gene3D" id="3.40.630.30">
    <property type="match status" value="1"/>
</dbReference>
<dbReference type="CDD" id="cd04301">
    <property type="entry name" value="NAT_SF"/>
    <property type="match status" value="1"/>
</dbReference>
<comment type="caution">
    <text evidence="3">The sequence shown here is derived from an EMBL/GenBank/DDBJ whole genome shotgun (WGS) entry which is preliminary data.</text>
</comment>
<dbReference type="RefSeq" id="WP_146452642.1">
    <property type="nucleotide sequence ID" value="NZ_SJPS01000008.1"/>
</dbReference>
<organism evidence="3 4">
    <name type="scientific">Bythopirellula polymerisocia</name>
    <dbReference type="NCBI Taxonomy" id="2528003"/>
    <lineage>
        <taxon>Bacteria</taxon>
        <taxon>Pseudomonadati</taxon>
        <taxon>Planctomycetota</taxon>
        <taxon>Planctomycetia</taxon>
        <taxon>Pirellulales</taxon>
        <taxon>Lacipirellulaceae</taxon>
        <taxon>Bythopirellula</taxon>
    </lineage>
</organism>
<evidence type="ECO:0000256" key="1">
    <source>
        <dbReference type="ARBA" id="ARBA00022679"/>
    </source>
</evidence>
<sequence>MTQRKFLLIEHGSAEYEQSLVLRDEVLRKPLGLRFSDEDLVLERDFYHLVCLEDGRVVGCLVLVPQDEEDVRMRQVVVVPHLQRQGIGRGLIEFAEAVAREEGFTIITLNARDSAKVFYEKLDYQQVGEPFVEVTIRHWKMRKGL</sequence>
<dbReference type="PANTHER" id="PTHR13947">
    <property type="entry name" value="GNAT FAMILY N-ACETYLTRANSFERASE"/>
    <property type="match status" value="1"/>
</dbReference>
<dbReference type="EMBL" id="SJPS01000008">
    <property type="protein sequence ID" value="TWU21921.1"/>
    <property type="molecule type" value="Genomic_DNA"/>
</dbReference>
<dbReference type="InterPro" id="IPR000182">
    <property type="entry name" value="GNAT_dom"/>
</dbReference>
<proteinExistence type="predicted"/>
<dbReference type="GO" id="GO:0008080">
    <property type="term" value="F:N-acetyltransferase activity"/>
    <property type="evidence" value="ECO:0007669"/>
    <property type="project" value="InterPro"/>
</dbReference>